<keyword evidence="7" id="KW-0496">Mitochondrion</keyword>
<evidence type="ECO:0000256" key="10">
    <source>
        <dbReference type="RuleBase" id="RU000488"/>
    </source>
</evidence>
<feature type="transmembrane region" description="Helical" evidence="11">
    <location>
        <begin position="46"/>
        <end position="67"/>
    </location>
</feature>
<name>A0A9J6H3P2_HAELO</name>
<keyword evidence="3 10" id="KW-0813">Transport</keyword>
<dbReference type="VEuPathDB" id="VectorBase:HLOH_063553"/>
<comment type="subcellular location">
    <subcellularLocation>
        <location evidence="1">Mitochondrion membrane</location>
        <topology evidence="1">Multi-pass membrane protein</topology>
    </subcellularLocation>
</comment>
<feature type="repeat" description="Solcar" evidence="9">
    <location>
        <begin position="46"/>
        <end position="132"/>
    </location>
</feature>
<dbReference type="Proteomes" id="UP000821853">
    <property type="component" value="Chromosome 9"/>
</dbReference>
<dbReference type="PANTHER" id="PTHR45624">
    <property type="entry name" value="MITOCHONDRIAL BASIC AMINO ACIDS TRANSPORTER-RELATED"/>
    <property type="match status" value="1"/>
</dbReference>
<dbReference type="GO" id="GO:0031966">
    <property type="term" value="C:mitochondrial membrane"/>
    <property type="evidence" value="ECO:0007669"/>
    <property type="project" value="UniProtKB-SubCell"/>
</dbReference>
<keyword evidence="4 9" id="KW-0812">Transmembrane</keyword>
<sequence length="140" mass="15577">MDAIETSVFFFFFNLSADVPASGVYFASYEWLQRVLTPEGKSRSDLSVKVTLFAGGMAGIFNWMVAIPPDVLKSRLQTAPEGKYPNGIRDVFRELIKHEGVRALYKGAAPVMLRAFPANAACFMGYEVAMKFLNWLAPNL</sequence>
<dbReference type="SUPFAM" id="SSF103506">
    <property type="entry name" value="Mitochondrial carrier"/>
    <property type="match status" value="1"/>
</dbReference>
<dbReference type="OMA" id="CEAGICD"/>
<evidence type="ECO:0000256" key="8">
    <source>
        <dbReference type="ARBA" id="ARBA00023136"/>
    </source>
</evidence>
<proteinExistence type="inferred from homology"/>
<evidence type="ECO:0000256" key="9">
    <source>
        <dbReference type="PROSITE-ProRule" id="PRU00282"/>
    </source>
</evidence>
<dbReference type="GO" id="GO:1902603">
    <property type="term" value="P:carnitine transmembrane transport"/>
    <property type="evidence" value="ECO:0007669"/>
    <property type="project" value="TreeGrafter"/>
</dbReference>
<dbReference type="Gene3D" id="1.50.40.10">
    <property type="entry name" value="Mitochondrial carrier domain"/>
    <property type="match status" value="1"/>
</dbReference>
<reference evidence="12 13" key="1">
    <citation type="journal article" date="2020" name="Cell">
        <title>Large-Scale Comparative Analyses of Tick Genomes Elucidate Their Genetic Diversity and Vector Capacities.</title>
        <authorList>
            <consortium name="Tick Genome and Microbiome Consortium (TIGMIC)"/>
            <person name="Jia N."/>
            <person name="Wang J."/>
            <person name="Shi W."/>
            <person name="Du L."/>
            <person name="Sun Y."/>
            <person name="Zhan W."/>
            <person name="Jiang J.F."/>
            <person name="Wang Q."/>
            <person name="Zhang B."/>
            <person name="Ji P."/>
            <person name="Bell-Sakyi L."/>
            <person name="Cui X.M."/>
            <person name="Yuan T.T."/>
            <person name="Jiang B.G."/>
            <person name="Yang W.F."/>
            <person name="Lam T.T."/>
            <person name="Chang Q.C."/>
            <person name="Ding S.J."/>
            <person name="Wang X.J."/>
            <person name="Zhu J.G."/>
            <person name="Ruan X.D."/>
            <person name="Zhao L."/>
            <person name="Wei J.T."/>
            <person name="Ye R.Z."/>
            <person name="Que T.C."/>
            <person name="Du C.H."/>
            <person name="Zhou Y.H."/>
            <person name="Cheng J.X."/>
            <person name="Dai P.F."/>
            <person name="Guo W.B."/>
            <person name="Han X.H."/>
            <person name="Huang E.J."/>
            <person name="Li L.F."/>
            <person name="Wei W."/>
            <person name="Gao Y.C."/>
            <person name="Liu J.Z."/>
            <person name="Shao H.Z."/>
            <person name="Wang X."/>
            <person name="Wang C.C."/>
            <person name="Yang T.C."/>
            <person name="Huo Q.B."/>
            <person name="Li W."/>
            <person name="Chen H.Y."/>
            <person name="Chen S.E."/>
            <person name="Zhou L.G."/>
            <person name="Ni X.B."/>
            <person name="Tian J.H."/>
            <person name="Sheng Y."/>
            <person name="Liu T."/>
            <person name="Pan Y.S."/>
            <person name="Xia L.Y."/>
            <person name="Li J."/>
            <person name="Zhao F."/>
            <person name="Cao W.C."/>
        </authorList>
    </citation>
    <scope>NUCLEOTIDE SEQUENCE [LARGE SCALE GENOMIC DNA]</scope>
    <source>
        <strain evidence="12">HaeL-2018</strain>
    </source>
</reference>
<comment type="similarity">
    <text evidence="2 10">Belongs to the mitochondrial carrier (TC 2.A.29) family.</text>
</comment>
<dbReference type="GO" id="GO:0006839">
    <property type="term" value="P:mitochondrial transport"/>
    <property type="evidence" value="ECO:0007669"/>
    <property type="project" value="TreeGrafter"/>
</dbReference>
<dbReference type="Pfam" id="PF00153">
    <property type="entry name" value="Mito_carr"/>
    <property type="match status" value="1"/>
</dbReference>
<organism evidence="12 13">
    <name type="scientific">Haemaphysalis longicornis</name>
    <name type="common">Bush tick</name>
    <dbReference type="NCBI Taxonomy" id="44386"/>
    <lineage>
        <taxon>Eukaryota</taxon>
        <taxon>Metazoa</taxon>
        <taxon>Ecdysozoa</taxon>
        <taxon>Arthropoda</taxon>
        <taxon>Chelicerata</taxon>
        <taxon>Arachnida</taxon>
        <taxon>Acari</taxon>
        <taxon>Parasitiformes</taxon>
        <taxon>Ixodida</taxon>
        <taxon>Ixodoidea</taxon>
        <taxon>Ixodidae</taxon>
        <taxon>Haemaphysalinae</taxon>
        <taxon>Haemaphysalis</taxon>
    </lineage>
</organism>
<evidence type="ECO:0000256" key="1">
    <source>
        <dbReference type="ARBA" id="ARBA00004225"/>
    </source>
</evidence>
<dbReference type="AlphaFoldDB" id="A0A9J6H3P2"/>
<evidence type="ECO:0000256" key="6">
    <source>
        <dbReference type="ARBA" id="ARBA00022989"/>
    </source>
</evidence>
<evidence type="ECO:0000313" key="13">
    <source>
        <dbReference type="Proteomes" id="UP000821853"/>
    </source>
</evidence>
<keyword evidence="5" id="KW-0677">Repeat</keyword>
<accession>A0A9J6H3P2</accession>
<evidence type="ECO:0000256" key="5">
    <source>
        <dbReference type="ARBA" id="ARBA00022737"/>
    </source>
</evidence>
<dbReference type="OrthoDB" id="14252at2759"/>
<dbReference type="PANTHER" id="PTHR45624:SF4">
    <property type="entry name" value="CONGESTED-LIKE TRACHEA PROTEIN-RELATED"/>
    <property type="match status" value="1"/>
</dbReference>
<evidence type="ECO:0000256" key="7">
    <source>
        <dbReference type="ARBA" id="ARBA00023128"/>
    </source>
</evidence>
<protein>
    <submittedName>
        <fullName evidence="12">Uncharacterized protein</fullName>
    </submittedName>
</protein>
<evidence type="ECO:0000256" key="11">
    <source>
        <dbReference type="SAM" id="Phobius"/>
    </source>
</evidence>
<keyword evidence="6 11" id="KW-1133">Transmembrane helix</keyword>
<dbReference type="PROSITE" id="PS50920">
    <property type="entry name" value="SOLCAR"/>
    <property type="match status" value="1"/>
</dbReference>
<keyword evidence="13" id="KW-1185">Reference proteome</keyword>
<evidence type="ECO:0000256" key="3">
    <source>
        <dbReference type="ARBA" id="ARBA00022448"/>
    </source>
</evidence>
<feature type="transmembrane region" description="Helical" evidence="11">
    <location>
        <begin position="7"/>
        <end position="26"/>
    </location>
</feature>
<evidence type="ECO:0000313" key="12">
    <source>
        <dbReference type="EMBL" id="KAH9381915.1"/>
    </source>
</evidence>
<evidence type="ECO:0000256" key="4">
    <source>
        <dbReference type="ARBA" id="ARBA00022692"/>
    </source>
</evidence>
<dbReference type="InterPro" id="IPR018108">
    <property type="entry name" value="MCP_transmembrane"/>
</dbReference>
<gene>
    <name evidence="12" type="ORF">HPB48_017295</name>
</gene>
<evidence type="ECO:0000256" key="2">
    <source>
        <dbReference type="ARBA" id="ARBA00006375"/>
    </source>
</evidence>
<dbReference type="InterPro" id="IPR023395">
    <property type="entry name" value="MCP_dom_sf"/>
</dbReference>
<keyword evidence="8 9" id="KW-0472">Membrane</keyword>
<dbReference type="InterPro" id="IPR050567">
    <property type="entry name" value="Mitochondrial_Carrier"/>
</dbReference>
<dbReference type="EMBL" id="JABSTR010000011">
    <property type="protein sequence ID" value="KAH9381915.1"/>
    <property type="molecule type" value="Genomic_DNA"/>
</dbReference>
<dbReference type="GO" id="GO:0015227">
    <property type="term" value="F:O-acyl-L-carnitine transmembrane transporter activity"/>
    <property type="evidence" value="ECO:0007669"/>
    <property type="project" value="TreeGrafter"/>
</dbReference>
<comment type="caution">
    <text evidence="12">The sequence shown here is derived from an EMBL/GenBank/DDBJ whole genome shotgun (WGS) entry which is preliminary data.</text>
</comment>